<dbReference type="Proteomes" id="UP000034881">
    <property type="component" value="Unassembled WGS sequence"/>
</dbReference>
<name>A0A0G0T492_9BACT</name>
<dbReference type="InterPro" id="IPR045275">
    <property type="entry name" value="MscS_archaea/bacteria_type"/>
</dbReference>
<dbReference type="GO" id="GO:0016020">
    <property type="term" value="C:membrane"/>
    <property type="evidence" value="ECO:0007669"/>
    <property type="project" value="InterPro"/>
</dbReference>
<protein>
    <submittedName>
        <fullName evidence="3">Small-conductance mechanosensitive ion channel-like protein</fullName>
    </submittedName>
</protein>
<keyword evidence="2" id="KW-0812">Transmembrane</keyword>
<evidence type="ECO:0000256" key="2">
    <source>
        <dbReference type="SAM" id="Phobius"/>
    </source>
</evidence>
<gene>
    <name evidence="3" type="ORF">UT77_C0005G0040</name>
</gene>
<dbReference type="EMBL" id="LBYB01000005">
    <property type="protein sequence ID" value="KKR41925.1"/>
    <property type="molecule type" value="Genomic_DNA"/>
</dbReference>
<keyword evidence="2" id="KW-1133">Transmembrane helix</keyword>
<dbReference type="Pfam" id="PF05552">
    <property type="entry name" value="MS_channel_1st_1"/>
    <property type="match status" value="2"/>
</dbReference>
<keyword evidence="2" id="KW-0472">Membrane</keyword>
<evidence type="ECO:0000313" key="3">
    <source>
        <dbReference type="EMBL" id="KKR41925.1"/>
    </source>
</evidence>
<dbReference type="InterPro" id="IPR011014">
    <property type="entry name" value="MscS_channel_TM-2"/>
</dbReference>
<feature type="transmembrane region" description="Helical" evidence="2">
    <location>
        <begin position="180"/>
        <end position="204"/>
    </location>
</feature>
<dbReference type="AlphaFoldDB" id="A0A0G0T492"/>
<feature type="transmembrane region" description="Helical" evidence="2">
    <location>
        <begin position="20"/>
        <end position="40"/>
    </location>
</feature>
<reference evidence="3 4" key="1">
    <citation type="journal article" date="2015" name="Nature">
        <title>rRNA introns, odd ribosomes, and small enigmatic genomes across a large radiation of phyla.</title>
        <authorList>
            <person name="Brown C.T."/>
            <person name="Hug L.A."/>
            <person name="Thomas B.C."/>
            <person name="Sharon I."/>
            <person name="Castelle C.J."/>
            <person name="Singh A."/>
            <person name="Wilkins M.J."/>
            <person name="Williams K.H."/>
            <person name="Banfield J.F."/>
        </authorList>
    </citation>
    <scope>NUCLEOTIDE SEQUENCE [LARGE SCALE GENOMIC DNA]</scope>
</reference>
<proteinExistence type="predicted"/>
<feature type="transmembrane region" description="Helical" evidence="2">
    <location>
        <begin position="157"/>
        <end position="174"/>
    </location>
</feature>
<organism evidence="3 4">
    <name type="scientific">Candidatus Daviesbacteria bacterium GW2011_GWC2_40_12</name>
    <dbReference type="NCBI Taxonomy" id="1618431"/>
    <lineage>
        <taxon>Bacteria</taxon>
        <taxon>Candidatus Daviesiibacteriota</taxon>
    </lineage>
</organism>
<comment type="caution">
    <text evidence="3">The sequence shown here is derived from an EMBL/GenBank/DDBJ whole genome shotgun (WGS) entry which is preliminary data.</text>
</comment>
<sequence>MNEIVNNLSFTLSDTLNRMISFIPQLIGGVIILVIGWIVARIVKFVTGRLLNFVKFDEFLVKVGMKEGSSKVWSGIASTVAFWFVFLAFITAAFNVWQLFSLTALLNQLLFYLPNVFAAVVIGFIGFMLANVVYNIVKKATRSGDGSSGRSEVLSRVAQYSLYGFTSLVVLNQLQIASNLIQLLLGGFVAMAALAGGLAFGLGGQETARDILSRYMGRRKDMHQLSVHGRRSSVYASEVRRPRSKKQTRSSKQ</sequence>
<accession>A0A0G0T492</accession>
<dbReference type="PANTHER" id="PTHR30221:SF1">
    <property type="entry name" value="SMALL-CONDUCTANCE MECHANOSENSITIVE CHANNEL"/>
    <property type="match status" value="1"/>
</dbReference>
<feature type="compositionally biased region" description="Basic residues" evidence="1">
    <location>
        <begin position="242"/>
        <end position="253"/>
    </location>
</feature>
<feature type="region of interest" description="Disordered" evidence="1">
    <location>
        <begin position="226"/>
        <end position="253"/>
    </location>
</feature>
<evidence type="ECO:0000313" key="4">
    <source>
        <dbReference type="Proteomes" id="UP000034881"/>
    </source>
</evidence>
<dbReference type="GO" id="GO:0008381">
    <property type="term" value="F:mechanosensitive monoatomic ion channel activity"/>
    <property type="evidence" value="ECO:0007669"/>
    <property type="project" value="InterPro"/>
</dbReference>
<feature type="transmembrane region" description="Helical" evidence="2">
    <location>
        <begin position="109"/>
        <end position="137"/>
    </location>
</feature>
<dbReference type="InterPro" id="IPR008910">
    <property type="entry name" value="MSC_TM_helix"/>
</dbReference>
<evidence type="ECO:0000256" key="1">
    <source>
        <dbReference type="SAM" id="MobiDB-lite"/>
    </source>
</evidence>
<dbReference type="Gene3D" id="1.10.287.1260">
    <property type="match status" value="1"/>
</dbReference>
<dbReference type="SUPFAM" id="SSF82861">
    <property type="entry name" value="Mechanosensitive channel protein MscS (YggB), transmembrane region"/>
    <property type="match status" value="1"/>
</dbReference>
<dbReference type="PANTHER" id="PTHR30221">
    <property type="entry name" value="SMALL-CONDUCTANCE MECHANOSENSITIVE CHANNEL"/>
    <property type="match status" value="1"/>
</dbReference>
<feature type="transmembrane region" description="Helical" evidence="2">
    <location>
        <begin position="72"/>
        <end position="97"/>
    </location>
</feature>